<evidence type="ECO:0000313" key="2">
    <source>
        <dbReference type="EMBL" id="KAF2641930.1"/>
    </source>
</evidence>
<name>A0A6A6S318_9PLEO</name>
<evidence type="ECO:0000313" key="3">
    <source>
        <dbReference type="Proteomes" id="UP000799753"/>
    </source>
</evidence>
<dbReference type="AlphaFoldDB" id="A0A6A6S318"/>
<gene>
    <name evidence="2" type="ORF">P280DRAFT_288791</name>
</gene>
<reference evidence="2" key="1">
    <citation type="journal article" date="2020" name="Stud. Mycol.">
        <title>101 Dothideomycetes genomes: a test case for predicting lifestyles and emergence of pathogens.</title>
        <authorList>
            <person name="Haridas S."/>
            <person name="Albert R."/>
            <person name="Binder M."/>
            <person name="Bloem J."/>
            <person name="Labutti K."/>
            <person name="Salamov A."/>
            <person name="Andreopoulos B."/>
            <person name="Baker S."/>
            <person name="Barry K."/>
            <person name="Bills G."/>
            <person name="Bluhm B."/>
            <person name="Cannon C."/>
            <person name="Castanera R."/>
            <person name="Culley D."/>
            <person name="Daum C."/>
            <person name="Ezra D."/>
            <person name="Gonzalez J."/>
            <person name="Henrissat B."/>
            <person name="Kuo A."/>
            <person name="Liang C."/>
            <person name="Lipzen A."/>
            <person name="Lutzoni F."/>
            <person name="Magnuson J."/>
            <person name="Mondo S."/>
            <person name="Nolan M."/>
            <person name="Ohm R."/>
            <person name="Pangilinan J."/>
            <person name="Park H.-J."/>
            <person name="Ramirez L."/>
            <person name="Alfaro M."/>
            <person name="Sun H."/>
            <person name="Tritt A."/>
            <person name="Yoshinaga Y."/>
            <person name="Zwiers L.-H."/>
            <person name="Turgeon B."/>
            <person name="Goodwin S."/>
            <person name="Spatafora J."/>
            <person name="Crous P."/>
            <person name="Grigoriev I."/>
        </authorList>
    </citation>
    <scope>NUCLEOTIDE SEQUENCE</scope>
    <source>
        <strain evidence="2">CBS 473.64</strain>
    </source>
</reference>
<dbReference type="Proteomes" id="UP000799753">
    <property type="component" value="Unassembled WGS sequence"/>
</dbReference>
<protein>
    <submittedName>
        <fullName evidence="2">Uncharacterized protein</fullName>
    </submittedName>
</protein>
<proteinExistence type="predicted"/>
<organism evidence="2 3">
    <name type="scientific">Massarina eburnea CBS 473.64</name>
    <dbReference type="NCBI Taxonomy" id="1395130"/>
    <lineage>
        <taxon>Eukaryota</taxon>
        <taxon>Fungi</taxon>
        <taxon>Dikarya</taxon>
        <taxon>Ascomycota</taxon>
        <taxon>Pezizomycotina</taxon>
        <taxon>Dothideomycetes</taxon>
        <taxon>Pleosporomycetidae</taxon>
        <taxon>Pleosporales</taxon>
        <taxon>Massarineae</taxon>
        <taxon>Massarinaceae</taxon>
        <taxon>Massarina</taxon>
    </lineage>
</organism>
<keyword evidence="3" id="KW-1185">Reference proteome</keyword>
<dbReference type="EMBL" id="MU006782">
    <property type="protein sequence ID" value="KAF2641930.1"/>
    <property type="molecule type" value="Genomic_DNA"/>
</dbReference>
<evidence type="ECO:0000256" key="1">
    <source>
        <dbReference type="SAM" id="MobiDB-lite"/>
    </source>
</evidence>
<accession>A0A6A6S318</accession>
<feature type="region of interest" description="Disordered" evidence="1">
    <location>
        <begin position="74"/>
        <end position="95"/>
    </location>
</feature>
<sequence>MDLASGAARATARWARAVRKGRSVHLVSSIITKWRTWLVMSTRKRSHWLPRCSFRQFHSSRPCDAWLTGHSHPISKGHAHRHNDDPLVSPSTQLQSNSHTWSSTADYLFPPTVPAALTTMRLPCPSWVRFSIRAALARSRRSLTGRTIVRIHSGTCCARIDSNGVKASWRSVEIWAKAEGYVRPVATLTTAANTRLENGEDGWEWVQNLVRLHRVPLGEREREKVAGGERQTWVSATMLKLVRTHEVGVHNLFWSIWRFRSGPSSALRDRVDQVVMEGPWS</sequence>